<feature type="compositionally biased region" description="Polar residues" evidence="6">
    <location>
        <begin position="464"/>
        <end position="473"/>
    </location>
</feature>
<dbReference type="GO" id="GO:0022857">
    <property type="term" value="F:transmembrane transporter activity"/>
    <property type="evidence" value="ECO:0007669"/>
    <property type="project" value="InterPro"/>
</dbReference>
<gene>
    <name evidence="9" type="ORF">SAMN02745752_02296</name>
</gene>
<keyword evidence="10" id="KW-1185">Reference proteome</keyword>
<evidence type="ECO:0000256" key="4">
    <source>
        <dbReference type="ARBA" id="ARBA00022989"/>
    </source>
</evidence>
<evidence type="ECO:0000313" key="9">
    <source>
        <dbReference type="EMBL" id="SFX62495.1"/>
    </source>
</evidence>
<evidence type="ECO:0000259" key="8">
    <source>
        <dbReference type="PROSITE" id="PS50850"/>
    </source>
</evidence>
<dbReference type="InterPro" id="IPR020846">
    <property type="entry name" value="MFS_dom"/>
</dbReference>
<dbReference type="AlphaFoldDB" id="A0A1K1YL13"/>
<dbReference type="Pfam" id="PF07690">
    <property type="entry name" value="MFS_1"/>
    <property type="match status" value="1"/>
</dbReference>
<feature type="transmembrane region" description="Helical" evidence="7">
    <location>
        <begin position="418"/>
        <end position="439"/>
    </location>
</feature>
<feature type="region of interest" description="Disordered" evidence="6">
    <location>
        <begin position="451"/>
        <end position="473"/>
    </location>
</feature>
<feature type="transmembrane region" description="Helical" evidence="7">
    <location>
        <begin position="117"/>
        <end position="138"/>
    </location>
</feature>
<name>A0A1K1YL13_9GAMM</name>
<accession>A0A1K1YL13</accession>
<dbReference type="PANTHER" id="PTHR12778:SF10">
    <property type="entry name" value="MAJOR FACILITATOR SUPERFAMILY DOMAIN-CONTAINING PROTEIN 3"/>
    <property type="match status" value="1"/>
</dbReference>
<feature type="transmembrane region" description="Helical" evidence="7">
    <location>
        <begin position="159"/>
        <end position="179"/>
    </location>
</feature>
<keyword evidence="4 7" id="KW-1133">Transmembrane helix</keyword>
<dbReference type="RefSeq" id="WP_245770436.1">
    <property type="nucleotide sequence ID" value="NZ_FPJW01000008.1"/>
</dbReference>
<evidence type="ECO:0000313" key="10">
    <source>
        <dbReference type="Proteomes" id="UP000182350"/>
    </source>
</evidence>
<feature type="transmembrane region" description="Helical" evidence="7">
    <location>
        <begin position="185"/>
        <end position="203"/>
    </location>
</feature>
<sequence length="473" mass="51591">MTSLRARINSWTATYRDRRMLTLLVLGFSSGLPAPLVFSNLSIWLRDVGVSRTEIGLFALAATPYAINFLWAPLVDRLRLPWFTARFGRRRGWALFTQTLLIGAILLLSLTRPEENLLLVALAVLFVTFLSATQDIVIDAYRIEVLEPHQYGAGSAAAIWGWHLGGTLVGAAGGLYLAQYFGWNVAYMVLAAGLLIGMAAVLMSPEPHRPPSAETLAEESRALAHLDRWRHLPQQLRQVLGWIYVSLLAPFAEFTRRRGWILILAFIFIFKLGDALLGRMSGVFYRELGFSLTEIAEVAKVYGLAANIFGVLLGGILVARIGLLKALFLSGLATAATNLTYSWLAVSGQSTLVFIVALASDNFTTGLVTVAFVAYLSSLCNSAYTATQYALLASLGNLARIWLSASSGWMVDSLDGDWAVFFMLTAVIALLGLPLLWLLMCYFPSPDAKAATSPMSEPMPVNELESNTPGGGR</sequence>
<evidence type="ECO:0000256" key="2">
    <source>
        <dbReference type="ARBA" id="ARBA00022448"/>
    </source>
</evidence>
<feature type="transmembrane region" description="Helical" evidence="7">
    <location>
        <begin position="55"/>
        <end position="72"/>
    </location>
</feature>
<evidence type="ECO:0000256" key="5">
    <source>
        <dbReference type="ARBA" id="ARBA00023136"/>
    </source>
</evidence>
<dbReference type="PANTHER" id="PTHR12778">
    <property type="entry name" value="SOLUTE CARRIER FAMILY 33 ACETYL-COA TRANSPORTER -RELATED"/>
    <property type="match status" value="1"/>
</dbReference>
<dbReference type="InterPro" id="IPR011701">
    <property type="entry name" value="MFS"/>
</dbReference>
<comment type="subcellular location">
    <subcellularLocation>
        <location evidence="1">Membrane</location>
        <topology evidence="1">Multi-pass membrane protein</topology>
    </subcellularLocation>
</comment>
<keyword evidence="5 7" id="KW-0472">Membrane</keyword>
<keyword evidence="3 7" id="KW-0812">Transmembrane</keyword>
<reference evidence="9 10" key="1">
    <citation type="submission" date="2016-11" db="EMBL/GenBank/DDBJ databases">
        <authorList>
            <person name="Jaros S."/>
            <person name="Januszkiewicz K."/>
            <person name="Wedrychowicz H."/>
        </authorList>
    </citation>
    <scope>NUCLEOTIDE SEQUENCE [LARGE SCALE GENOMIC DNA]</scope>
    <source>
        <strain evidence="9 10">DSM 21637</strain>
    </source>
</reference>
<protein>
    <submittedName>
        <fullName evidence="9">MFS transporter, PAT family, beta-lactamase induction signal transducer AmpG</fullName>
    </submittedName>
</protein>
<dbReference type="SUPFAM" id="SSF103473">
    <property type="entry name" value="MFS general substrate transporter"/>
    <property type="match status" value="1"/>
</dbReference>
<feature type="domain" description="Major facilitator superfamily (MFS) profile" evidence="8">
    <location>
        <begin position="19"/>
        <end position="444"/>
    </location>
</feature>
<feature type="transmembrane region" description="Helical" evidence="7">
    <location>
        <begin position="301"/>
        <end position="319"/>
    </location>
</feature>
<evidence type="ECO:0000256" key="1">
    <source>
        <dbReference type="ARBA" id="ARBA00004141"/>
    </source>
</evidence>
<dbReference type="Proteomes" id="UP000182350">
    <property type="component" value="Unassembled WGS sequence"/>
</dbReference>
<dbReference type="NCBIfam" id="TIGR00901">
    <property type="entry name" value="2A0125"/>
    <property type="match status" value="1"/>
</dbReference>
<evidence type="ECO:0000256" key="3">
    <source>
        <dbReference type="ARBA" id="ARBA00022692"/>
    </source>
</evidence>
<feature type="transmembrane region" description="Helical" evidence="7">
    <location>
        <begin position="352"/>
        <end position="376"/>
    </location>
</feature>
<keyword evidence="2" id="KW-0813">Transport</keyword>
<dbReference type="Gene3D" id="1.20.1250.20">
    <property type="entry name" value="MFS general substrate transporter like domains"/>
    <property type="match status" value="2"/>
</dbReference>
<feature type="transmembrane region" description="Helical" evidence="7">
    <location>
        <begin position="93"/>
        <end position="111"/>
    </location>
</feature>
<dbReference type="InterPro" id="IPR036259">
    <property type="entry name" value="MFS_trans_sf"/>
</dbReference>
<organism evidence="9 10">
    <name type="scientific">Marinospirillum alkaliphilum DSM 21637</name>
    <dbReference type="NCBI Taxonomy" id="1122209"/>
    <lineage>
        <taxon>Bacteria</taxon>
        <taxon>Pseudomonadati</taxon>
        <taxon>Pseudomonadota</taxon>
        <taxon>Gammaproteobacteria</taxon>
        <taxon>Oceanospirillales</taxon>
        <taxon>Oceanospirillaceae</taxon>
        <taxon>Marinospirillum</taxon>
    </lineage>
</organism>
<dbReference type="EMBL" id="FPJW01000008">
    <property type="protein sequence ID" value="SFX62495.1"/>
    <property type="molecule type" value="Genomic_DNA"/>
</dbReference>
<evidence type="ECO:0000256" key="7">
    <source>
        <dbReference type="SAM" id="Phobius"/>
    </source>
</evidence>
<dbReference type="InterPro" id="IPR004752">
    <property type="entry name" value="AmpG_permease/AT-1"/>
</dbReference>
<dbReference type="GO" id="GO:0016020">
    <property type="term" value="C:membrane"/>
    <property type="evidence" value="ECO:0007669"/>
    <property type="project" value="UniProtKB-SubCell"/>
</dbReference>
<dbReference type="PROSITE" id="PS50850">
    <property type="entry name" value="MFS"/>
    <property type="match status" value="1"/>
</dbReference>
<feature type="transmembrane region" description="Helical" evidence="7">
    <location>
        <begin position="260"/>
        <end position="281"/>
    </location>
</feature>
<proteinExistence type="predicted"/>
<dbReference type="STRING" id="1122209.SAMN02745752_02296"/>
<evidence type="ECO:0000256" key="6">
    <source>
        <dbReference type="SAM" id="MobiDB-lite"/>
    </source>
</evidence>